<dbReference type="STRING" id="1747903.ASR47_1001227"/>
<proteinExistence type="predicted"/>
<dbReference type="OrthoDB" id="5297272at2"/>
<keyword evidence="4" id="KW-1185">Reference proteome</keyword>
<evidence type="ECO:0000313" key="4">
    <source>
        <dbReference type="Proteomes" id="UP000092713"/>
    </source>
</evidence>
<keyword evidence="2" id="KW-0732">Signal</keyword>
<feature type="chain" id="PRO_5008509995" description="Exported signal peptide protein" evidence="2">
    <location>
        <begin position="28"/>
        <end position="182"/>
    </location>
</feature>
<dbReference type="PATRIC" id="fig|1747903.4.peg.241"/>
<evidence type="ECO:0000313" key="3">
    <source>
        <dbReference type="EMBL" id="OBV36754.1"/>
    </source>
</evidence>
<organism evidence="3 4">
    <name type="scientific">Janthinobacterium psychrotolerans</name>
    <dbReference type="NCBI Taxonomy" id="1747903"/>
    <lineage>
        <taxon>Bacteria</taxon>
        <taxon>Pseudomonadati</taxon>
        <taxon>Pseudomonadota</taxon>
        <taxon>Betaproteobacteria</taxon>
        <taxon>Burkholderiales</taxon>
        <taxon>Oxalobacteraceae</taxon>
        <taxon>Janthinobacterium</taxon>
    </lineage>
</organism>
<feature type="signal peptide" evidence="2">
    <location>
        <begin position="1"/>
        <end position="27"/>
    </location>
</feature>
<name>A0A1A7BVG4_9BURK</name>
<protein>
    <recommendedName>
        <fullName evidence="5">Exported signal peptide protein</fullName>
    </recommendedName>
</protein>
<feature type="compositionally biased region" description="Basic residues" evidence="1">
    <location>
        <begin position="38"/>
        <end position="55"/>
    </location>
</feature>
<gene>
    <name evidence="3" type="ORF">ASR47_1001227</name>
</gene>
<reference evidence="3 4" key="1">
    <citation type="submission" date="2016-04" db="EMBL/GenBank/DDBJ databases">
        <title>Draft genome sequence of Janthinobacterium psychrotolerans sp. nov., isolated from freshwater sediments in Denmark.</title>
        <authorList>
            <person name="Gong X."/>
            <person name="Skrivergaard S."/>
            <person name="Korsgaard B.S."/>
            <person name="Schreiber L."/>
            <person name="Marshall I.P."/>
            <person name="Finster K."/>
            <person name="Schramm A."/>
        </authorList>
    </citation>
    <scope>NUCLEOTIDE SEQUENCE [LARGE SCALE GENOMIC DNA]</scope>
    <source>
        <strain evidence="3 4">S3-2</strain>
    </source>
</reference>
<evidence type="ECO:0000256" key="1">
    <source>
        <dbReference type="SAM" id="MobiDB-lite"/>
    </source>
</evidence>
<dbReference type="EMBL" id="LOCQ01000062">
    <property type="protein sequence ID" value="OBV36754.1"/>
    <property type="molecule type" value="Genomic_DNA"/>
</dbReference>
<accession>A0A1A7BVG4</accession>
<dbReference type="RefSeq" id="WP_065310538.1">
    <property type="nucleotide sequence ID" value="NZ_LOCQ01000062.1"/>
</dbReference>
<evidence type="ECO:0000256" key="2">
    <source>
        <dbReference type="SAM" id="SignalP"/>
    </source>
</evidence>
<comment type="caution">
    <text evidence="3">The sequence shown here is derived from an EMBL/GenBank/DDBJ whole genome shotgun (WGS) entry which is preliminary data.</text>
</comment>
<sequence>MSLSKLALACSVALGAMTLALAPASYAATDTKAPAKAKTAKTTKAKAKAPAKAKAAKPAAMPAEPNEEADEPDTTGSATTEFNCELGNKITIYSNATDDSHIALRWQKRLHRLSRVGTTTGAHRFENRLYGLIWIGIPAKGMLLDSKQNRQLANECKDAEQAKPTVATEAPVSLGVVKPAGG</sequence>
<dbReference type="AlphaFoldDB" id="A0A1A7BVG4"/>
<dbReference type="Proteomes" id="UP000092713">
    <property type="component" value="Unassembled WGS sequence"/>
</dbReference>
<feature type="region of interest" description="Disordered" evidence="1">
    <location>
        <begin position="38"/>
        <end position="80"/>
    </location>
</feature>
<evidence type="ECO:0008006" key="5">
    <source>
        <dbReference type="Google" id="ProtNLM"/>
    </source>
</evidence>